<gene>
    <name evidence="2" type="ORF">FC964_18670</name>
</gene>
<evidence type="ECO:0000313" key="3">
    <source>
        <dbReference type="Proteomes" id="UP000482543"/>
    </source>
</evidence>
<name>A0A077K383_CLOBO</name>
<protein>
    <submittedName>
        <fullName evidence="1">Uncharacterized protein</fullName>
    </submittedName>
</protein>
<sequence length="96" mass="11372">MRDMHLKTMKVIEFPRNKMVKDKMKKYKLETAIMMLEVLVDYDFTIVVNPKAAENIFNLPKNKLIENFIITTDINKAEKLEIKKPCYYQLTGNELT</sequence>
<dbReference type="EMBL" id="SWRJ01000010">
    <property type="protein sequence ID" value="NFI23344.1"/>
    <property type="molecule type" value="Genomic_DNA"/>
</dbReference>
<evidence type="ECO:0000313" key="1">
    <source>
        <dbReference type="EMBL" id="BAP25814.1"/>
    </source>
</evidence>
<organism evidence="1">
    <name type="scientific">Clostridium botulinum</name>
    <dbReference type="NCBI Taxonomy" id="1491"/>
    <lineage>
        <taxon>Bacteria</taxon>
        <taxon>Bacillati</taxon>
        <taxon>Bacillota</taxon>
        <taxon>Clostridia</taxon>
        <taxon>Eubacteriales</taxon>
        <taxon>Clostridiaceae</taxon>
        <taxon>Clostridium</taxon>
    </lineage>
</organism>
<evidence type="ECO:0000313" key="2">
    <source>
        <dbReference type="EMBL" id="NFI23344.1"/>
    </source>
</evidence>
<proteinExistence type="predicted"/>
<reference evidence="1" key="1">
    <citation type="submission" date="2013-09" db="EMBL/GenBank/DDBJ databases">
        <title>Analysis of type B2 neurotoxin-encoding plasmid in Clostridium botulinum.</title>
        <authorList>
            <person name="Hosomi K."/>
            <person name="Sakaguchi Y."/>
            <person name="Gotoh K."/>
            <person name="Nakamura K."/>
            <person name="Kohda T."/>
            <person name="Mukamoto M."/>
            <person name="Iida T."/>
            <person name="Kozaki S."/>
        </authorList>
    </citation>
    <scope>NUCLEOTIDE SEQUENCE</scope>
    <source>
        <strain evidence="1">111</strain>
        <plasmid evidence="1">pCB111</plasmid>
    </source>
</reference>
<reference evidence="2 3" key="2">
    <citation type="submission" date="2019-04" db="EMBL/GenBank/DDBJ databases">
        <title>Genome sequencing of Clostridium botulinum Groups I-IV and Clostridium butyricum.</title>
        <authorList>
            <person name="Brunt J."/>
            <person name="Van Vliet A.H.M."/>
            <person name="Stringer S.C."/>
            <person name="Carter A.T."/>
            <person name="Peck M.W."/>
        </authorList>
    </citation>
    <scope>NUCLEOTIDE SEQUENCE [LARGE SCALE GENOMIC DNA]</scope>
    <source>
        <strain evidence="2 3">IFR 15/034</strain>
    </source>
</reference>
<dbReference type="Proteomes" id="UP000482543">
    <property type="component" value="Unassembled WGS sequence"/>
</dbReference>
<dbReference type="EMBL" id="AB855771">
    <property type="protein sequence ID" value="BAP25814.1"/>
    <property type="molecule type" value="Genomic_DNA"/>
</dbReference>
<keyword evidence="1" id="KW-0614">Plasmid</keyword>
<accession>A0A077K383</accession>
<dbReference type="AlphaFoldDB" id="A0A077K383"/>
<geneLocation type="plasmid" evidence="1">
    <name>pCB111</name>
</geneLocation>